<feature type="compositionally biased region" description="Basic and acidic residues" evidence="2">
    <location>
        <begin position="337"/>
        <end position="359"/>
    </location>
</feature>
<feature type="coiled-coil region" evidence="1">
    <location>
        <begin position="115"/>
        <end position="149"/>
    </location>
</feature>
<accession>A0ABY3SZ46</accession>
<evidence type="ECO:0000313" key="5">
    <source>
        <dbReference type="Proteomes" id="UP001054801"/>
    </source>
</evidence>
<evidence type="ECO:0000313" key="4">
    <source>
        <dbReference type="EMBL" id="UJS24801.1"/>
    </source>
</evidence>
<feature type="transmembrane region" description="Helical" evidence="3">
    <location>
        <begin position="170"/>
        <end position="191"/>
    </location>
</feature>
<feature type="region of interest" description="Disordered" evidence="2">
    <location>
        <begin position="323"/>
        <end position="359"/>
    </location>
</feature>
<keyword evidence="3" id="KW-0472">Membrane</keyword>
<sequence>MIENYKAIAKDGFNDRRKIQTIIYFIIALAIISGIYYESISASTNLQVKSFHAADNSAMGKSLTNATIVNSGASGMAESIAKAQKSYNACLVKLEQAKKTNPETRFHCNGDKGMVDSLKEQANAERASNAEATSKAQAVNHELMKAERTEQAIPPAKFASQIFNTSIDGGVMIITLIAALLLELIHVTTIFNESRTLKNIRHYTDILKDLNGSYFKMTGKTFSPDDFTDDRVIDLSKDELKQQAPEPAFKDESFEIRTKGVPYSDNKTGFGFVPQTAKLFKWQDEPSLPAKPEKQGFGFIPTRSPERLDAENRRKYPQEIVMPMTDRPTPSDYGAVPRKESVHASTEKPLHERVGDSKPLHERVDTRINEAAYTQAAEAKAGTYVDCPQCGANFRKANKWHTFCKSTCKDDWHNTKDPTRLEALKAKSRRRKA</sequence>
<keyword evidence="3" id="KW-1133">Transmembrane helix</keyword>
<name>A0ABY3SZ46_9GAMM</name>
<feature type="transmembrane region" description="Helical" evidence="3">
    <location>
        <begin position="21"/>
        <end position="37"/>
    </location>
</feature>
<protein>
    <submittedName>
        <fullName evidence="4">Uncharacterized protein</fullName>
    </submittedName>
</protein>
<dbReference type="EMBL" id="CP091244">
    <property type="protein sequence ID" value="UJS24801.1"/>
    <property type="molecule type" value="Genomic_DNA"/>
</dbReference>
<gene>
    <name evidence="4" type="ORF">L2Y54_01830</name>
</gene>
<dbReference type="Proteomes" id="UP001054801">
    <property type="component" value="Chromosome"/>
</dbReference>
<reference evidence="4" key="1">
    <citation type="journal article" date="2022" name="Microorganisms">
        <title>Two New Species of Filamentous Sulfur Bacteria of the Genus Thiothrix, Thiothrix winogradskyi sp. nov. and 'Candidatus Thiothrix sulfatifontis' sp. nov.</title>
        <authorList>
            <person name="Ravin N.V."/>
            <person name="Rossetti S."/>
            <person name="Beletsky A.V."/>
            <person name="Kadnikov V.V."/>
            <person name="Rudenko T.S."/>
            <person name="Smolyakov D.D."/>
            <person name="Moskvitina M.I."/>
            <person name="Gureeva M.V."/>
            <person name="Mardanov A.V."/>
            <person name="Grabovich M.Y."/>
        </authorList>
    </citation>
    <scope>NUCLEOTIDE SEQUENCE</scope>
    <source>
        <strain evidence="4">CT3</strain>
    </source>
</reference>
<organism evidence="4 5">
    <name type="scientific">Thiothrix winogradskyi</name>
    <dbReference type="NCBI Taxonomy" id="96472"/>
    <lineage>
        <taxon>Bacteria</taxon>
        <taxon>Pseudomonadati</taxon>
        <taxon>Pseudomonadota</taxon>
        <taxon>Gammaproteobacteria</taxon>
        <taxon>Thiotrichales</taxon>
        <taxon>Thiotrichaceae</taxon>
        <taxon>Thiothrix</taxon>
    </lineage>
</organism>
<dbReference type="RefSeq" id="WP_236499503.1">
    <property type="nucleotide sequence ID" value="NZ_CP091244.1"/>
</dbReference>
<evidence type="ECO:0000256" key="3">
    <source>
        <dbReference type="SAM" id="Phobius"/>
    </source>
</evidence>
<keyword evidence="3" id="KW-0812">Transmembrane</keyword>
<evidence type="ECO:0000256" key="1">
    <source>
        <dbReference type="SAM" id="Coils"/>
    </source>
</evidence>
<evidence type="ECO:0000256" key="2">
    <source>
        <dbReference type="SAM" id="MobiDB-lite"/>
    </source>
</evidence>
<keyword evidence="1" id="KW-0175">Coiled coil</keyword>
<keyword evidence="5" id="KW-1185">Reference proteome</keyword>
<proteinExistence type="predicted"/>